<dbReference type="PRINTS" id="PR01438">
    <property type="entry name" value="UNVRSLSTRESS"/>
</dbReference>
<proteinExistence type="inferred from homology"/>
<dbReference type="SUPFAM" id="SSF52402">
    <property type="entry name" value="Adenine nucleotide alpha hydrolases-like"/>
    <property type="match status" value="2"/>
</dbReference>
<dbReference type="EMBL" id="CP027062">
    <property type="protein sequence ID" value="AVI49700.1"/>
    <property type="molecule type" value="Genomic_DNA"/>
</dbReference>
<dbReference type="Gene3D" id="3.40.50.620">
    <property type="entry name" value="HUPs"/>
    <property type="match status" value="2"/>
</dbReference>
<evidence type="ECO:0000313" key="3">
    <source>
        <dbReference type="EMBL" id="AVI49700.1"/>
    </source>
</evidence>
<dbReference type="PANTHER" id="PTHR46268:SF26">
    <property type="entry name" value="UNIVERSAL STRESS PROTEIN MJ0577"/>
    <property type="match status" value="1"/>
</dbReference>
<sequence>MKHILVPTDFSENAYRALIYATKLFQKNPCTIHILHSFEAQASKLTSRVDIGKSEKVMDNLYDEADKKCEEVRQRLIKDTSGCGHKFDVISTAMSLSRAMNRICAQRNVDLVIMGTKGQTGAKEVILGSNTENVIKRIKKIPVLAIPLQAEFSPLSKVAFATSFRQSFNPSNLNELIFLVKLHKSNVEVLYVREGDSLSPDQRQNMESLLNHLSDIDVEVVWLEDETEKTKAIVDYIEREQVDMLSLIYYKHNIIKRLFRESVVKKIGRHPATPYLVIPAAR</sequence>
<dbReference type="OrthoDB" id="9788959at2"/>
<protein>
    <recommendedName>
        <fullName evidence="2">UspA domain-containing protein</fullName>
    </recommendedName>
</protein>
<dbReference type="InterPro" id="IPR006016">
    <property type="entry name" value="UspA"/>
</dbReference>
<comment type="similarity">
    <text evidence="1">Belongs to the universal stress protein A family.</text>
</comment>
<dbReference type="Pfam" id="PF00582">
    <property type="entry name" value="Usp"/>
    <property type="match status" value="1"/>
</dbReference>
<organism evidence="3 4">
    <name type="scientific">Pukyongia salina</name>
    <dbReference type="NCBI Taxonomy" id="2094025"/>
    <lineage>
        <taxon>Bacteria</taxon>
        <taxon>Pseudomonadati</taxon>
        <taxon>Bacteroidota</taxon>
        <taxon>Flavobacteriia</taxon>
        <taxon>Flavobacteriales</taxon>
        <taxon>Flavobacteriaceae</taxon>
        <taxon>Pukyongia</taxon>
    </lineage>
</organism>
<dbReference type="AlphaFoldDB" id="A0A2S0HSQ5"/>
<feature type="domain" description="UspA" evidence="2">
    <location>
        <begin position="1"/>
        <end position="147"/>
    </location>
</feature>
<dbReference type="InterPro" id="IPR014729">
    <property type="entry name" value="Rossmann-like_a/b/a_fold"/>
</dbReference>
<dbReference type="KEGG" id="aue:C5O00_00370"/>
<name>A0A2S0HSQ5_9FLAO</name>
<evidence type="ECO:0000256" key="1">
    <source>
        <dbReference type="ARBA" id="ARBA00008791"/>
    </source>
</evidence>
<keyword evidence="4" id="KW-1185">Reference proteome</keyword>
<gene>
    <name evidence="3" type="ORF">C5O00_00370</name>
</gene>
<dbReference type="CDD" id="cd00293">
    <property type="entry name" value="USP-like"/>
    <property type="match status" value="1"/>
</dbReference>
<evidence type="ECO:0000313" key="4">
    <source>
        <dbReference type="Proteomes" id="UP000238442"/>
    </source>
</evidence>
<dbReference type="InterPro" id="IPR006015">
    <property type="entry name" value="Universal_stress_UspA"/>
</dbReference>
<reference evidence="3 4" key="1">
    <citation type="submission" date="2018-02" db="EMBL/GenBank/DDBJ databases">
        <title>Genomic analysis of the strain RR4-38 isolated from a seawater recirculating aquaculture system.</title>
        <authorList>
            <person name="Kim Y.-S."/>
            <person name="Jang Y.H."/>
            <person name="Kim K.-H."/>
        </authorList>
    </citation>
    <scope>NUCLEOTIDE SEQUENCE [LARGE SCALE GENOMIC DNA]</scope>
    <source>
        <strain evidence="3 4">RR4-38</strain>
    </source>
</reference>
<accession>A0A2S0HSQ5</accession>
<dbReference type="RefSeq" id="WP_105213915.1">
    <property type="nucleotide sequence ID" value="NZ_CP027062.1"/>
</dbReference>
<evidence type="ECO:0000259" key="2">
    <source>
        <dbReference type="Pfam" id="PF00582"/>
    </source>
</evidence>
<dbReference type="PANTHER" id="PTHR46268">
    <property type="entry name" value="STRESS RESPONSE PROTEIN NHAX"/>
    <property type="match status" value="1"/>
</dbReference>
<dbReference type="Proteomes" id="UP000238442">
    <property type="component" value="Chromosome"/>
</dbReference>